<dbReference type="EMBL" id="BMAR01000006">
    <property type="protein sequence ID" value="GFR43677.1"/>
    <property type="molecule type" value="Genomic_DNA"/>
</dbReference>
<dbReference type="CDD" id="cd09917">
    <property type="entry name" value="F-box_SF"/>
    <property type="match status" value="1"/>
</dbReference>
<protein>
    <recommendedName>
        <fullName evidence="2">F-box domain-containing protein</fullName>
    </recommendedName>
</protein>
<dbReference type="SMART" id="SM00256">
    <property type="entry name" value="FBOX"/>
    <property type="match status" value="1"/>
</dbReference>
<feature type="compositionally biased region" description="Low complexity" evidence="1">
    <location>
        <begin position="214"/>
        <end position="224"/>
    </location>
</feature>
<dbReference type="Gene3D" id="1.20.1280.50">
    <property type="match status" value="1"/>
</dbReference>
<dbReference type="InterPro" id="IPR001810">
    <property type="entry name" value="F-box_dom"/>
</dbReference>
<reference evidence="3 4" key="1">
    <citation type="journal article" date="2021" name="Sci. Rep.">
        <title>Genome sequencing of the multicellular alga Astrephomene provides insights into convergent evolution of germ-soma differentiation.</title>
        <authorList>
            <person name="Yamashita S."/>
            <person name="Yamamoto K."/>
            <person name="Matsuzaki R."/>
            <person name="Suzuki S."/>
            <person name="Yamaguchi H."/>
            <person name="Hirooka S."/>
            <person name="Minakuchi Y."/>
            <person name="Miyagishima S."/>
            <person name="Kawachi M."/>
            <person name="Toyoda A."/>
            <person name="Nozaki H."/>
        </authorList>
    </citation>
    <scope>NUCLEOTIDE SEQUENCE [LARGE SCALE GENOMIC DNA]</scope>
    <source>
        <strain evidence="3 4">NIES-4017</strain>
    </source>
</reference>
<evidence type="ECO:0000256" key="1">
    <source>
        <dbReference type="SAM" id="MobiDB-lite"/>
    </source>
</evidence>
<name>A0AAD3DNF9_9CHLO</name>
<feature type="region of interest" description="Disordered" evidence="1">
    <location>
        <begin position="55"/>
        <end position="78"/>
    </location>
</feature>
<feature type="region of interest" description="Disordered" evidence="1">
    <location>
        <begin position="211"/>
        <end position="231"/>
    </location>
</feature>
<organism evidence="3 4">
    <name type="scientific">Astrephomene gubernaculifera</name>
    <dbReference type="NCBI Taxonomy" id="47775"/>
    <lineage>
        <taxon>Eukaryota</taxon>
        <taxon>Viridiplantae</taxon>
        <taxon>Chlorophyta</taxon>
        <taxon>core chlorophytes</taxon>
        <taxon>Chlorophyceae</taxon>
        <taxon>CS clade</taxon>
        <taxon>Chlamydomonadales</taxon>
        <taxon>Astrephomenaceae</taxon>
        <taxon>Astrephomene</taxon>
    </lineage>
</organism>
<keyword evidence="4" id="KW-1185">Reference proteome</keyword>
<feature type="domain" description="F-box" evidence="2">
    <location>
        <begin position="77"/>
        <end position="124"/>
    </location>
</feature>
<dbReference type="InterPro" id="IPR057039">
    <property type="entry name" value="At5g52880_ARM"/>
</dbReference>
<dbReference type="PROSITE" id="PS50181">
    <property type="entry name" value="FBOX"/>
    <property type="match status" value="1"/>
</dbReference>
<evidence type="ECO:0000313" key="4">
    <source>
        <dbReference type="Proteomes" id="UP001054857"/>
    </source>
</evidence>
<comment type="caution">
    <text evidence="3">The sequence shown here is derived from an EMBL/GenBank/DDBJ whole genome shotgun (WGS) entry which is preliminary data.</text>
</comment>
<gene>
    <name evidence="3" type="ORF">Agub_g4785</name>
</gene>
<dbReference type="InterPro" id="IPR036047">
    <property type="entry name" value="F-box-like_dom_sf"/>
</dbReference>
<dbReference type="SUPFAM" id="SSF81383">
    <property type="entry name" value="F-box domain"/>
    <property type="match status" value="1"/>
</dbReference>
<evidence type="ECO:0000313" key="3">
    <source>
        <dbReference type="EMBL" id="GFR43677.1"/>
    </source>
</evidence>
<sequence>MFEDLQTAMTQAERMGRLGRTLDQLVAAALRVLPKQKRTLVATAQKRAQVQLRRSIRRGGEVSGSEEEDGEAAVGPLPSLHDLPTEVVESIFEHLGPVELARCACVSRCWRDLSRGADGAWCALLDLTFPGRPHQAASQPAGPAGRAYRQFRLPAAGRPRALLRWSGRVLAAGGPAWLSSDALRRMAPAALAGLRFPREDQVVRWACHEPLARSSSSGSSSYDDSSSDDEAVTVGASRLRLWAVPR</sequence>
<proteinExistence type="predicted"/>
<dbReference type="Pfam" id="PF24104">
    <property type="entry name" value="At5g52880_ARM"/>
    <property type="match status" value="1"/>
</dbReference>
<evidence type="ECO:0000259" key="2">
    <source>
        <dbReference type="PROSITE" id="PS50181"/>
    </source>
</evidence>
<dbReference type="AlphaFoldDB" id="A0AAD3DNF9"/>
<dbReference type="Pfam" id="PF12937">
    <property type="entry name" value="F-box-like"/>
    <property type="match status" value="1"/>
</dbReference>
<dbReference type="Proteomes" id="UP001054857">
    <property type="component" value="Unassembled WGS sequence"/>
</dbReference>
<accession>A0AAD3DNF9</accession>